<organism evidence="2 3">
    <name type="scientific">Terrihabitans rhizophilus</name>
    <dbReference type="NCBI Taxonomy" id="3092662"/>
    <lineage>
        <taxon>Bacteria</taxon>
        <taxon>Pseudomonadati</taxon>
        <taxon>Pseudomonadota</taxon>
        <taxon>Alphaproteobacteria</taxon>
        <taxon>Hyphomicrobiales</taxon>
        <taxon>Terrihabitans</taxon>
    </lineage>
</organism>
<feature type="domain" description="PpiC" evidence="1">
    <location>
        <begin position="139"/>
        <end position="257"/>
    </location>
</feature>
<dbReference type="Proteomes" id="UP001274321">
    <property type="component" value="Unassembled WGS sequence"/>
</dbReference>
<dbReference type="InterPro" id="IPR000297">
    <property type="entry name" value="PPIase_PpiC"/>
</dbReference>
<dbReference type="Pfam" id="PF13145">
    <property type="entry name" value="Rotamase_2"/>
    <property type="match status" value="1"/>
</dbReference>
<reference evidence="2 3" key="1">
    <citation type="submission" date="2023-11" db="EMBL/GenBank/DDBJ databases">
        <authorList>
            <person name="Bao R."/>
        </authorList>
    </citation>
    <scope>NUCLEOTIDE SEQUENCE [LARGE SCALE GENOMIC DNA]</scope>
    <source>
        <strain evidence="2 3">PJ23</strain>
    </source>
</reference>
<evidence type="ECO:0000313" key="3">
    <source>
        <dbReference type="Proteomes" id="UP001274321"/>
    </source>
</evidence>
<keyword evidence="3" id="KW-1185">Reference proteome</keyword>
<dbReference type="GO" id="GO:0016853">
    <property type="term" value="F:isomerase activity"/>
    <property type="evidence" value="ECO:0007669"/>
    <property type="project" value="UniProtKB-KW"/>
</dbReference>
<sequence>MSGAEPASTTLADKGGGARARFVWSFGSLVREPLIQFLAIGAIIFAVHAAVTPSVSKERLIEVTPEVRSDIVKAFKASNEGRDPAPDELKSLVDVWVLNEITFREALAQGLDKGDEMIRDRITHKMRLLIFNGIDIKEPTDQELAAWYEKNRYRYDVPDLVSFIEVPFTGETAEADARRVLEEIKAEREHEDIRSRAHLFAERPLLSLADSFGTAFIDSLKAMIPGDWQVLASDDGWHIVRLDTVKPGRKVDLSEVEAQVAQTWKDERRRILAIAATRELGSNYVIRRPAS</sequence>
<keyword evidence="2" id="KW-0413">Isomerase</keyword>
<protein>
    <submittedName>
        <fullName evidence="2">Peptidylprolyl isomerase</fullName>
    </submittedName>
</protein>
<name>A0ABU4RMT8_9HYPH</name>
<dbReference type="RefSeq" id="WP_319844036.1">
    <property type="nucleotide sequence ID" value="NZ_JAXAFJ010000003.1"/>
</dbReference>
<proteinExistence type="predicted"/>
<evidence type="ECO:0000259" key="1">
    <source>
        <dbReference type="Pfam" id="PF13145"/>
    </source>
</evidence>
<evidence type="ECO:0000313" key="2">
    <source>
        <dbReference type="EMBL" id="MDX6805916.1"/>
    </source>
</evidence>
<accession>A0ABU4RMT8</accession>
<comment type="caution">
    <text evidence="2">The sequence shown here is derived from an EMBL/GenBank/DDBJ whole genome shotgun (WGS) entry which is preliminary data.</text>
</comment>
<gene>
    <name evidence="2" type="ORF">SCD90_07555</name>
</gene>
<dbReference type="EMBL" id="JAXAFJ010000003">
    <property type="protein sequence ID" value="MDX6805916.1"/>
    <property type="molecule type" value="Genomic_DNA"/>
</dbReference>